<evidence type="ECO:0000259" key="1">
    <source>
        <dbReference type="Pfam" id="PF13175"/>
    </source>
</evidence>
<dbReference type="Proteomes" id="UP000567099">
    <property type="component" value="Unassembled WGS sequence"/>
</dbReference>
<reference evidence="3 4" key="1">
    <citation type="submission" date="2020-07" db="EMBL/GenBank/DDBJ databases">
        <title>Genomic Encyclopedia of Type Strains, Phase IV (KMG-V): Genome sequencing to study the core and pangenomes of soil and plant-associated prokaryotes.</title>
        <authorList>
            <person name="Whitman W."/>
        </authorList>
    </citation>
    <scope>NUCLEOTIDE SEQUENCE [LARGE SCALE GENOMIC DNA]</scope>
    <source>
        <strain evidence="3 4">C13</strain>
    </source>
</reference>
<protein>
    <submittedName>
        <fullName evidence="3">Putative ATP-dependent endonuclease of OLD family</fullName>
    </submittedName>
</protein>
<dbReference type="InterPro" id="IPR041685">
    <property type="entry name" value="AAA_GajA/Old/RecF-like"/>
</dbReference>
<dbReference type="PANTHER" id="PTHR43581:SF4">
    <property type="entry name" value="ATP_GTP PHOSPHATASE"/>
    <property type="match status" value="1"/>
</dbReference>
<dbReference type="InterPro" id="IPR027417">
    <property type="entry name" value="P-loop_NTPase"/>
</dbReference>
<evidence type="ECO:0000313" key="3">
    <source>
        <dbReference type="EMBL" id="MBA2864393.1"/>
    </source>
</evidence>
<dbReference type="CDD" id="cd01026">
    <property type="entry name" value="TOPRIM_OLD"/>
    <property type="match status" value="1"/>
</dbReference>
<accession>A0A7J9PMA1</accession>
<feature type="domain" description="OLD protein-like TOPRIM" evidence="2">
    <location>
        <begin position="432"/>
        <end position="501"/>
    </location>
</feature>
<dbReference type="PANTHER" id="PTHR43581">
    <property type="entry name" value="ATP/GTP PHOSPHATASE"/>
    <property type="match status" value="1"/>
</dbReference>
<name>A0A7J9PMA1_METMI</name>
<dbReference type="AlphaFoldDB" id="A0A7J9PMA1"/>
<comment type="caution">
    <text evidence="3">The sequence shown here is derived from an EMBL/GenBank/DDBJ whole genome shotgun (WGS) entry which is preliminary data.</text>
</comment>
<organism evidence="3 4">
    <name type="scientific">Methanococcus maripaludis</name>
    <name type="common">Methanococcus deltae</name>
    <dbReference type="NCBI Taxonomy" id="39152"/>
    <lineage>
        <taxon>Archaea</taxon>
        <taxon>Methanobacteriati</taxon>
        <taxon>Methanobacteriota</taxon>
        <taxon>Methanomada group</taxon>
        <taxon>Methanococci</taxon>
        <taxon>Methanococcales</taxon>
        <taxon>Methanococcaceae</taxon>
        <taxon>Methanococcus</taxon>
    </lineage>
</organism>
<dbReference type="InterPro" id="IPR051396">
    <property type="entry name" value="Bact_Antivir_Def_Nuclease"/>
</dbReference>
<evidence type="ECO:0000259" key="2">
    <source>
        <dbReference type="Pfam" id="PF20469"/>
    </source>
</evidence>
<keyword evidence="3" id="KW-0540">Nuclease</keyword>
<keyword evidence="3" id="KW-0378">Hydrolase</keyword>
<dbReference type="Pfam" id="PF13175">
    <property type="entry name" value="AAA_15"/>
    <property type="match status" value="1"/>
</dbReference>
<dbReference type="RefSeq" id="WP_181505143.1">
    <property type="nucleotide sequence ID" value="NZ_JACDUO010000001.1"/>
</dbReference>
<sequence>MYISEITLTNFRGFNNKTTIQFKEGINVIIGHNNSGKSTIIKALELLFETGITKRLTIDDFNKNVKIDDLKENPPKVTINAKLIKSTDEGEYSDELATVATWLTKLEKSYEAQLTYEFFLPERELKYYKQVMDNIQDINNYWHELENNFLRKYVYKLYVGNPDYKTVLDSDTLKRFDFQFLNAIRDVERDMFSGKNVLLREVIDFFMDYDIKTLQLDPEEKKLRIRDKKNEFNEQSQKIIQSLKDRMDIGKTHILNYASETGAIYENLKPDFEGIISDTDLYSILRLIVTDKTGISLPADHNGLGYNNLLYISLLLAKMQKNASEEYLGSNSKVFSILAIEEPEAHLHPSMQYKFLKFLNKNKENEVNQIFITSHSPNITAAVELNDLIVLSNESGDITVAYPGKVFSDSEEDKISKNYVKRFIDVTKADIFFARGIIFVEGISEQLVIPEFAKFLNMDLTDSHISVINLGGRYFEHFLKLFDGNNGFAIKKKIACITDLDPVKKLKTDTSWEKCLPIFLNFDDENYEYKTHSNNLIDKNDYSENIQVFSQKKGFGCTFEYELILSNPKAKELVTNSVSNSDEIKRLMDLLDNGDIDNFITKLREGNYKKEIRKLSHPRFSSDYDTKKHILAGRYLNSVKKGAVAQEISYAISETKISDLKIPEYMGDAIKWIYPTQ</sequence>
<dbReference type="Pfam" id="PF20469">
    <property type="entry name" value="OLD-like_TOPRIM"/>
    <property type="match status" value="1"/>
</dbReference>
<dbReference type="InterPro" id="IPR034139">
    <property type="entry name" value="TOPRIM_OLD"/>
</dbReference>
<dbReference type="GO" id="GO:0004519">
    <property type="term" value="F:endonuclease activity"/>
    <property type="evidence" value="ECO:0007669"/>
    <property type="project" value="UniProtKB-KW"/>
</dbReference>
<keyword evidence="3" id="KW-0255">Endonuclease</keyword>
<gene>
    <name evidence="3" type="ORF">HNP94_001393</name>
</gene>
<proteinExistence type="predicted"/>
<evidence type="ECO:0000313" key="4">
    <source>
        <dbReference type="Proteomes" id="UP000567099"/>
    </source>
</evidence>
<dbReference type="SUPFAM" id="SSF52540">
    <property type="entry name" value="P-loop containing nucleoside triphosphate hydrolases"/>
    <property type="match status" value="1"/>
</dbReference>
<dbReference type="Gene3D" id="3.40.50.300">
    <property type="entry name" value="P-loop containing nucleotide triphosphate hydrolases"/>
    <property type="match status" value="1"/>
</dbReference>
<dbReference type="EMBL" id="JACDUO010000001">
    <property type="protein sequence ID" value="MBA2864393.1"/>
    <property type="molecule type" value="Genomic_DNA"/>
</dbReference>
<feature type="domain" description="Endonuclease GajA/Old nuclease/RecF-like AAA" evidence="1">
    <location>
        <begin position="1"/>
        <end position="379"/>
    </location>
</feature>